<evidence type="ECO:0000313" key="4">
    <source>
        <dbReference type="Proteomes" id="UP000530060"/>
    </source>
</evidence>
<keyword evidence="3" id="KW-0808">Transferase</keyword>
<dbReference type="GO" id="GO:0000155">
    <property type="term" value="F:phosphorelay sensor kinase activity"/>
    <property type="evidence" value="ECO:0007669"/>
    <property type="project" value="InterPro"/>
</dbReference>
<reference evidence="3 4" key="1">
    <citation type="submission" date="2020-06" db="EMBL/GenBank/DDBJ databases">
        <authorList>
            <person name="Criscuolo A."/>
        </authorList>
    </citation>
    <scope>NUCLEOTIDE SEQUENCE [LARGE SCALE GENOMIC DNA]</scope>
    <source>
        <strain evidence="4">CIP 111411</strain>
    </source>
</reference>
<protein>
    <submittedName>
        <fullName evidence="3">Histidine kinase</fullName>
    </submittedName>
</protein>
<dbReference type="AlphaFoldDB" id="A0A6V6Z1K6"/>
<dbReference type="InterPro" id="IPR050640">
    <property type="entry name" value="Bact_2-comp_sensor_kinase"/>
</dbReference>
<feature type="transmembrane region" description="Helical" evidence="1">
    <location>
        <begin position="38"/>
        <end position="56"/>
    </location>
</feature>
<comment type="caution">
    <text evidence="3">The sequence shown here is derived from an EMBL/GenBank/DDBJ whole genome shotgun (WGS) entry which is preliminary data.</text>
</comment>
<keyword evidence="1" id="KW-0472">Membrane</keyword>
<dbReference type="Gene3D" id="3.30.450.20">
    <property type="entry name" value="PAS domain"/>
    <property type="match status" value="1"/>
</dbReference>
<feature type="transmembrane region" description="Helical" evidence="1">
    <location>
        <begin position="312"/>
        <end position="331"/>
    </location>
</feature>
<dbReference type="PANTHER" id="PTHR34220">
    <property type="entry name" value="SENSOR HISTIDINE KINASE YPDA"/>
    <property type="match status" value="1"/>
</dbReference>
<gene>
    <name evidence="3" type="ORF">FLAT13_02841</name>
</gene>
<evidence type="ECO:0000313" key="3">
    <source>
        <dbReference type="EMBL" id="CAD0005555.1"/>
    </source>
</evidence>
<dbReference type="GO" id="GO:0016020">
    <property type="term" value="C:membrane"/>
    <property type="evidence" value="ECO:0007669"/>
    <property type="project" value="InterPro"/>
</dbReference>
<evidence type="ECO:0000259" key="2">
    <source>
        <dbReference type="Pfam" id="PF06580"/>
    </source>
</evidence>
<organism evidence="3 4">
    <name type="scientific">Flavobacterium salmonis</name>
    <dbReference type="NCBI Taxonomy" id="2654844"/>
    <lineage>
        <taxon>Bacteria</taxon>
        <taxon>Pseudomonadati</taxon>
        <taxon>Bacteroidota</taxon>
        <taxon>Flavobacteriia</taxon>
        <taxon>Flavobacteriales</taxon>
        <taxon>Flavobacteriaceae</taxon>
        <taxon>Flavobacterium</taxon>
    </lineage>
</organism>
<sequence>MVIIKTCTTRNFRLQIRTLLYILLLKFKLKKITSRRAFVIYLVVSILITVSSVYILSNLITDLTEKANEETAQRNFLKKQEFFSQEFSKLLEQENRIKRVLKISNPENLSSNLKVLSSVQTTNSLIVNNWFQINNEKIQLATDSISDTEKKDVENFILNNKNTHHINTVFLQGKEWVWRIYFKLTSKNKVVRYGCDINLKKLHDYFSKVDKSRSATNYAFIFDKSGRCIYHPESNFIGKNIYEISSTRSIDTIFNKKQDFVKRVTMSEYLGLHVIRFTKKLDLKNSNWFICVNFPKNVIDENVTLIKKYSTWIYSITTVMLLLIFYLFSYANRRAYREKGIAIKEKNRLLVENEKIVKEKALIQLQQLKEQINPHFLFNSLNSLYMLMVSDVKTAQKFTLNLSRIYRYLIDPPAKNIVRLKDELLFIEKYIFLQQTRFKEELFFSIKIEDEPALEKFIPYLAFQVVVENAIKHNMATQENPLTTHILIQKDQVIISNNLQKKVHSEPSANFGLKYLSSVYTFYSRTNFETSEKDGNFVCILPLISIHSEK</sequence>
<dbReference type="InterPro" id="IPR010559">
    <property type="entry name" value="Sig_transdc_His_kin_internal"/>
</dbReference>
<name>A0A6V6Z1K6_9FLAO</name>
<dbReference type="PANTHER" id="PTHR34220:SF7">
    <property type="entry name" value="SENSOR HISTIDINE KINASE YPDA"/>
    <property type="match status" value="1"/>
</dbReference>
<feature type="domain" description="Signal transduction histidine kinase internal region" evidence="2">
    <location>
        <begin position="364"/>
        <end position="442"/>
    </location>
</feature>
<dbReference type="Pfam" id="PF06580">
    <property type="entry name" value="His_kinase"/>
    <property type="match status" value="1"/>
</dbReference>
<dbReference type="Proteomes" id="UP000530060">
    <property type="component" value="Unassembled WGS sequence"/>
</dbReference>
<keyword evidence="4" id="KW-1185">Reference proteome</keyword>
<keyword evidence="1" id="KW-1133">Transmembrane helix</keyword>
<evidence type="ECO:0000256" key="1">
    <source>
        <dbReference type="SAM" id="Phobius"/>
    </source>
</evidence>
<accession>A0A6V6Z1K6</accession>
<dbReference type="EMBL" id="CAIJDP010000071">
    <property type="protein sequence ID" value="CAD0005555.1"/>
    <property type="molecule type" value="Genomic_DNA"/>
</dbReference>
<keyword evidence="1" id="KW-0812">Transmembrane</keyword>
<proteinExistence type="predicted"/>
<keyword evidence="3" id="KW-0418">Kinase</keyword>